<dbReference type="Proteomes" id="UP000799291">
    <property type="component" value="Unassembled WGS sequence"/>
</dbReference>
<gene>
    <name evidence="2" type="ORF">K458DRAFT_417513</name>
</gene>
<dbReference type="PANTHER" id="PTHR24148:SF73">
    <property type="entry name" value="HET DOMAIN PROTEIN (AFU_ORTHOLOGUE AFUA_8G01020)"/>
    <property type="match status" value="1"/>
</dbReference>
<organism evidence="2 3">
    <name type="scientific">Lentithecium fluviatile CBS 122367</name>
    <dbReference type="NCBI Taxonomy" id="1168545"/>
    <lineage>
        <taxon>Eukaryota</taxon>
        <taxon>Fungi</taxon>
        <taxon>Dikarya</taxon>
        <taxon>Ascomycota</taxon>
        <taxon>Pezizomycotina</taxon>
        <taxon>Dothideomycetes</taxon>
        <taxon>Pleosporomycetidae</taxon>
        <taxon>Pleosporales</taxon>
        <taxon>Massarineae</taxon>
        <taxon>Lentitheciaceae</taxon>
        <taxon>Lentithecium</taxon>
    </lineage>
</organism>
<dbReference type="AlphaFoldDB" id="A0A6G1J4M5"/>
<proteinExistence type="predicted"/>
<feature type="domain" description="Heterokaryon incompatibility" evidence="1">
    <location>
        <begin position="54"/>
        <end position="189"/>
    </location>
</feature>
<dbReference type="OrthoDB" id="194358at2759"/>
<dbReference type="InterPro" id="IPR052895">
    <property type="entry name" value="HetReg/Transcr_Mod"/>
</dbReference>
<accession>A0A6G1J4M5</accession>
<dbReference type="InterPro" id="IPR010730">
    <property type="entry name" value="HET"/>
</dbReference>
<evidence type="ECO:0000313" key="3">
    <source>
        <dbReference type="Proteomes" id="UP000799291"/>
    </source>
</evidence>
<evidence type="ECO:0000313" key="2">
    <source>
        <dbReference type="EMBL" id="KAF2685462.1"/>
    </source>
</evidence>
<dbReference type="EMBL" id="MU005579">
    <property type="protein sequence ID" value="KAF2685462.1"/>
    <property type="molecule type" value="Genomic_DNA"/>
</dbReference>
<name>A0A6G1J4M5_9PLEO</name>
<dbReference type="PANTHER" id="PTHR24148">
    <property type="entry name" value="ANKYRIN REPEAT DOMAIN-CONTAINING PROTEIN 39 HOMOLOG-RELATED"/>
    <property type="match status" value="1"/>
</dbReference>
<dbReference type="Pfam" id="PF06985">
    <property type="entry name" value="HET"/>
    <property type="match status" value="1"/>
</dbReference>
<protein>
    <submittedName>
        <fullName evidence="2">HET-domain-containing protein</fullName>
    </submittedName>
</protein>
<reference evidence="2" key="1">
    <citation type="journal article" date="2020" name="Stud. Mycol.">
        <title>101 Dothideomycetes genomes: a test case for predicting lifestyles and emergence of pathogens.</title>
        <authorList>
            <person name="Haridas S."/>
            <person name="Albert R."/>
            <person name="Binder M."/>
            <person name="Bloem J."/>
            <person name="Labutti K."/>
            <person name="Salamov A."/>
            <person name="Andreopoulos B."/>
            <person name="Baker S."/>
            <person name="Barry K."/>
            <person name="Bills G."/>
            <person name="Bluhm B."/>
            <person name="Cannon C."/>
            <person name="Castanera R."/>
            <person name="Culley D."/>
            <person name="Daum C."/>
            <person name="Ezra D."/>
            <person name="Gonzalez J."/>
            <person name="Henrissat B."/>
            <person name="Kuo A."/>
            <person name="Liang C."/>
            <person name="Lipzen A."/>
            <person name="Lutzoni F."/>
            <person name="Magnuson J."/>
            <person name="Mondo S."/>
            <person name="Nolan M."/>
            <person name="Ohm R."/>
            <person name="Pangilinan J."/>
            <person name="Park H.-J."/>
            <person name="Ramirez L."/>
            <person name="Alfaro M."/>
            <person name="Sun H."/>
            <person name="Tritt A."/>
            <person name="Yoshinaga Y."/>
            <person name="Zwiers L.-H."/>
            <person name="Turgeon B."/>
            <person name="Goodwin S."/>
            <person name="Spatafora J."/>
            <person name="Crous P."/>
            <person name="Grigoriev I."/>
        </authorList>
    </citation>
    <scope>NUCLEOTIDE SEQUENCE</scope>
    <source>
        <strain evidence="2">CBS 122367</strain>
    </source>
</reference>
<keyword evidence="3" id="KW-1185">Reference proteome</keyword>
<evidence type="ECO:0000259" key="1">
    <source>
        <dbReference type="Pfam" id="PF06985"/>
    </source>
</evidence>
<sequence>METDSDDLISQNYFTYDPLDHEQPSIRLIQVLPDRSPEGLIQCTVRHTTLDDTYVCLSYVWGPPDEGYRIILNRQSQNVRRNLFEFLEIAQNKHHDKWLWIDALCINQSDVVERNHQVQQMGKIFFSAAGVLSWLGSDERIAKHLAYQRKRKSQSDDSGVDDEQAVYDIVNLWAFSAAPYWERAWITQEVALARRVTLLAGREELDPMLLEVQPSDKYPVSVIYLLIGITPYIRDYNLIRLLHRFSTTKCHIKRDRIYSLLDLCQESPNLQVDYRIPDEEVLRQTLAICEGSLCFCSVAIVAESLDLHRYSNLADTSVTKKPFVGIPIQGVEECYDSLACPSCQKSIPTHGVSSGSQEEALILCMKDICIEKGYHILVRTKSKPKDGKNTICNYIAWDHNNQTVHEDQGVVSGTPGTGFDILGISLEAVVKIGSGLFDSFGYCSRFKLRSVSSESYLRFWGDREKRMRLWNL</sequence>